<protein>
    <recommendedName>
        <fullName evidence="9">NKRF</fullName>
    </recommendedName>
</protein>
<name>A0A7J7JRT7_BUGNE</name>
<dbReference type="PANTHER" id="PTHR23340">
    <property type="entry name" value="ARGININE/SERINE RICH SPLICING FACTOR SF4/14"/>
    <property type="match status" value="1"/>
</dbReference>
<dbReference type="GO" id="GO:0008380">
    <property type="term" value="P:RNA splicing"/>
    <property type="evidence" value="ECO:0007669"/>
    <property type="project" value="UniProtKB-KW"/>
</dbReference>
<dbReference type="PROSITE" id="PS50174">
    <property type="entry name" value="G_PATCH"/>
    <property type="match status" value="1"/>
</dbReference>
<feature type="domain" description="R3H" evidence="6">
    <location>
        <begin position="214"/>
        <end position="282"/>
    </location>
</feature>
<evidence type="ECO:0000256" key="4">
    <source>
        <dbReference type="ARBA" id="ARBA00023242"/>
    </source>
</evidence>
<keyword evidence="3" id="KW-0508">mRNA splicing</keyword>
<comment type="subcellular location">
    <subcellularLocation>
        <location evidence="1">Nucleus</location>
    </subcellularLocation>
</comment>
<proteinExistence type="predicted"/>
<keyword evidence="4" id="KW-0539">Nucleus</keyword>
<comment type="caution">
    <text evidence="7">The sequence shown here is derived from an EMBL/GenBank/DDBJ whole genome shotgun (WGS) entry which is preliminary data.</text>
</comment>
<dbReference type="PROSITE" id="PS51061">
    <property type="entry name" value="R3H"/>
    <property type="match status" value="1"/>
</dbReference>
<dbReference type="Proteomes" id="UP000593567">
    <property type="component" value="Unassembled WGS sequence"/>
</dbReference>
<sequence length="318" mass="35206">MLAHRTEVPSLTIHLEYTCPQLLPEYRPVYSKFESSITLLVKNINDLFILNSLDPVSSFILIWSSSTISMLSNSFSRFKHVCDTQLRNGCYEYTIDGKVIAKVAEQKAVSAVSALSSNKTRLKKVAALLAQKVLDYLIPRAWIVLRKDLSMANDAVTNDLIKGAPKSTNQMSKGMSLLKSMGWSEGSGLGSNKQGIKEPVQVETTINRQGFGFDDGSKSLKKCAHDFFSSYIREGRCDVLVFSSEFTPEDRKILHQVSRTYGLDSKSRGSGSNRCLTLKRKGIPLGAQIKQLVDVGVYDSDWCTIVPPGSEIHWAPSG</sequence>
<dbReference type="InterPro" id="IPR040169">
    <property type="entry name" value="SUGP1/2"/>
</dbReference>
<evidence type="ECO:0000313" key="8">
    <source>
        <dbReference type="Proteomes" id="UP000593567"/>
    </source>
</evidence>
<evidence type="ECO:0008006" key="9">
    <source>
        <dbReference type="Google" id="ProtNLM"/>
    </source>
</evidence>
<dbReference type="AlphaFoldDB" id="A0A7J7JRT7"/>
<dbReference type="InterPro" id="IPR036867">
    <property type="entry name" value="R3H_dom_sf"/>
</dbReference>
<feature type="domain" description="G-patch" evidence="5">
    <location>
        <begin position="170"/>
        <end position="216"/>
    </location>
</feature>
<gene>
    <name evidence="7" type="ORF">EB796_013328</name>
</gene>
<keyword evidence="8" id="KW-1185">Reference proteome</keyword>
<dbReference type="InterPro" id="IPR001374">
    <property type="entry name" value="R3H_dom"/>
</dbReference>
<accession>A0A7J7JRT7</accession>
<dbReference type="Pfam" id="PF01585">
    <property type="entry name" value="G-patch"/>
    <property type="match status" value="1"/>
</dbReference>
<dbReference type="SUPFAM" id="SSF82708">
    <property type="entry name" value="R3H domain"/>
    <property type="match status" value="1"/>
</dbReference>
<evidence type="ECO:0000256" key="1">
    <source>
        <dbReference type="ARBA" id="ARBA00004123"/>
    </source>
</evidence>
<dbReference type="GO" id="GO:0006397">
    <property type="term" value="P:mRNA processing"/>
    <property type="evidence" value="ECO:0007669"/>
    <property type="project" value="UniProtKB-KW"/>
</dbReference>
<dbReference type="InterPro" id="IPR000467">
    <property type="entry name" value="G_patch_dom"/>
</dbReference>
<evidence type="ECO:0000313" key="7">
    <source>
        <dbReference type="EMBL" id="KAF6028364.1"/>
    </source>
</evidence>
<dbReference type="SMART" id="SM00443">
    <property type="entry name" value="G_patch"/>
    <property type="match status" value="1"/>
</dbReference>
<reference evidence="7" key="1">
    <citation type="submission" date="2020-06" db="EMBL/GenBank/DDBJ databases">
        <title>Draft genome of Bugula neritina, a colonial animal packing powerful symbionts and potential medicines.</title>
        <authorList>
            <person name="Rayko M."/>
        </authorList>
    </citation>
    <scope>NUCLEOTIDE SEQUENCE [LARGE SCALE GENOMIC DNA]</scope>
    <source>
        <strain evidence="7">Kwan_BN1</strain>
    </source>
</reference>
<dbReference type="EMBL" id="VXIV02001957">
    <property type="protein sequence ID" value="KAF6028364.1"/>
    <property type="molecule type" value="Genomic_DNA"/>
</dbReference>
<organism evidence="7 8">
    <name type="scientific">Bugula neritina</name>
    <name type="common">Brown bryozoan</name>
    <name type="synonym">Sertularia neritina</name>
    <dbReference type="NCBI Taxonomy" id="10212"/>
    <lineage>
        <taxon>Eukaryota</taxon>
        <taxon>Metazoa</taxon>
        <taxon>Spiralia</taxon>
        <taxon>Lophotrochozoa</taxon>
        <taxon>Bryozoa</taxon>
        <taxon>Gymnolaemata</taxon>
        <taxon>Cheilostomatida</taxon>
        <taxon>Flustrina</taxon>
        <taxon>Buguloidea</taxon>
        <taxon>Bugulidae</taxon>
        <taxon>Bugula</taxon>
    </lineage>
</organism>
<evidence type="ECO:0000259" key="5">
    <source>
        <dbReference type="PROSITE" id="PS50174"/>
    </source>
</evidence>
<evidence type="ECO:0000256" key="3">
    <source>
        <dbReference type="ARBA" id="ARBA00023187"/>
    </source>
</evidence>
<evidence type="ECO:0000256" key="2">
    <source>
        <dbReference type="ARBA" id="ARBA00022664"/>
    </source>
</evidence>
<dbReference type="OrthoDB" id="10019757at2759"/>
<dbReference type="GO" id="GO:0005654">
    <property type="term" value="C:nucleoplasm"/>
    <property type="evidence" value="ECO:0007669"/>
    <property type="project" value="TreeGrafter"/>
</dbReference>
<keyword evidence="2" id="KW-0507">mRNA processing</keyword>
<dbReference type="Gene3D" id="3.30.1370.50">
    <property type="entry name" value="R3H-like domain"/>
    <property type="match status" value="1"/>
</dbReference>
<dbReference type="PANTHER" id="PTHR23340:SF0">
    <property type="entry name" value="SURP AND G-PATCH DOMAIN-CONTAINING PROTEIN 1 ISOFORM X1"/>
    <property type="match status" value="1"/>
</dbReference>
<dbReference type="Pfam" id="PF01424">
    <property type="entry name" value="R3H"/>
    <property type="match status" value="1"/>
</dbReference>
<dbReference type="GO" id="GO:0003723">
    <property type="term" value="F:RNA binding"/>
    <property type="evidence" value="ECO:0007669"/>
    <property type="project" value="TreeGrafter"/>
</dbReference>
<evidence type="ECO:0000259" key="6">
    <source>
        <dbReference type="PROSITE" id="PS51061"/>
    </source>
</evidence>